<dbReference type="PANTHER" id="PTHR21112:SF0">
    <property type="entry name" value="CHEMOSENSORY PROTEIN A 29A-RELATED"/>
    <property type="match status" value="1"/>
</dbReference>
<feature type="signal peptide" evidence="1">
    <location>
        <begin position="1"/>
        <end position="20"/>
    </location>
</feature>
<reference evidence="3" key="1">
    <citation type="submission" date="2014-03" db="EMBL/GenBank/DDBJ databases">
        <authorList>
            <person name="Aksoy S."/>
            <person name="Warren W."/>
            <person name="Wilson R.K."/>
        </authorList>
    </citation>
    <scope>NUCLEOTIDE SEQUENCE [LARGE SCALE GENOMIC DNA]</scope>
    <source>
        <strain evidence="3">IAEA</strain>
    </source>
</reference>
<keyword evidence="1" id="KW-0732">Signal</keyword>
<reference evidence="2" key="2">
    <citation type="submission" date="2020-05" db="UniProtKB">
        <authorList>
            <consortium name="EnsemblMetazoa"/>
        </authorList>
    </citation>
    <scope>IDENTIFICATION</scope>
    <source>
        <strain evidence="2">IAEA</strain>
    </source>
</reference>
<evidence type="ECO:0000313" key="3">
    <source>
        <dbReference type="Proteomes" id="UP000092445"/>
    </source>
</evidence>
<proteinExistence type="predicted"/>
<dbReference type="AlphaFoldDB" id="A0A1B0A9C1"/>
<feature type="chain" id="PRO_5008403676" evidence="1">
    <location>
        <begin position="21"/>
        <end position="188"/>
    </location>
</feature>
<evidence type="ECO:0000313" key="2">
    <source>
        <dbReference type="EnsemblMetazoa" id="GPAI038348-PA"/>
    </source>
</evidence>
<protein>
    <submittedName>
        <fullName evidence="2">Uncharacterized protein</fullName>
    </submittedName>
</protein>
<name>A0A1B0A9C1_GLOPL</name>
<sequence length="188" mass="21675">MKLPTIAILATILYLNLVKGQQKSYIVTNDKLENIEGEEESLILFDVQMVKRERFINGTLTLLEDFDDDQFEFMVEMFTSPNSDGNYQRMAFGVPKVRWCEGLHKFYAKFIQPSMVLGENTNFPYVDEEEGLCPLPKGEYWIKEILLDTEPWPTQFPRGLLKLVITAYKNDLVVGGAIVILKIEDRPT</sequence>
<dbReference type="PANTHER" id="PTHR21112">
    <property type="entry name" value="CHEMOSENSORY PROTEIN A 29A-RELATED"/>
    <property type="match status" value="1"/>
</dbReference>
<dbReference type="VEuPathDB" id="VectorBase:GPAI038348"/>
<evidence type="ECO:0000256" key="1">
    <source>
        <dbReference type="SAM" id="SignalP"/>
    </source>
</evidence>
<keyword evidence="3" id="KW-1185">Reference proteome</keyword>
<dbReference type="EnsemblMetazoa" id="GPAI038348-RA">
    <property type="protein sequence ID" value="GPAI038348-PA"/>
    <property type="gene ID" value="GPAI038348"/>
</dbReference>
<dbReference type="Proteomes" id="UP000092445">
    <property type="component" value="Unassembled WGS sequence"/>
</dbReference>
<dbReference type="InterPro" id="IPR010512">
    <property type="entry name" value="DUF1091"/>
</dbReference>
<accession>A0A1B0A9C1</accession>
<dbReference type="STRING" id="7398.A0A1B0A9C1"/>
<dbReference type="Pfam" id="PF06477">
    <property type="entry name" value="DUF1091"/>
    <property type="match status" value="1"/>
</dbReference>
<organism evidence="2 3">
    <name type="scientific">Glossina pallidipes</name>
    <name type="common">Tsetse fly</name>
    <dbReference type="NCBI Taxonomy" id="7398"/>
    <lineage>
        <taxon>Eukaryota</taxon>
        <taxon>Metazoa</taxon>
        <taxon>Ecdysozoa</taxon>
        <taxon>Arthropoda</taxon>
        <taxon>Hexapoda</taxon>
        <taxon>Insecta</taxon>
        <taxon>Pterygota</taxon>
        <taxon>Neoptera</taxon>
        <taxon>Endopterygota</taxon>
        <taxon>Diptera</taxon>
        <taxon>Brachycera</taxon>
        <taxon>Muscomorpha</taxon>
        <taxon>Hippoboscoidea</taxon>
        <taxon>Glossinidae</taxon>
        <taxon>Glossina</taxon>
    </lineage>
</organism>